<dbReference type="GeneID" id="98174172"/>
<protein>
    <submittedName>
        <fullName evidence="5">Post-SET domain-containing protein</fullName>
    </submittedName>
</protein>
<evidence type="ECO:0000256" key="2">
    <source>
        <dbReference type="ARBA" id="ARBA00022679"/>
    </source>
</evidence>
<organism evidence="5 6">
    <name type="scientific">Madurella fahalii</name>
    <dbReference type="NCBI Taxonomy" id="1157608"/>
    <lineage>
        <taxon>Eukaryota</taxon>
        <taxon>Fungi</taxon>
        <taxon>Dikarya</taxon>
        <taxon>Ascomycota</taxon>
        <taxon>Pezizomycotina</taxon>
        <taxon>Sordariomycetes</taxon>
        <taxon>Sordariomycetidae</taxon>
        <taxon>Sordariales</taxon>
        <taxon>Sordariales incertae sedis</taxon>
        <taxon>Madurella</taxon>
    </lineage>
</organism>
<dbReference type="PROSITE" id="PS50868">
    <property type="entry name" value="POST_SET"/>
    <property type="match status" value="1"/>
</dbReference>
<evidence type="ECO:0000259" key="4">
    <source>
        <dbReference type="PROSITE" id="PS50868"/>
    </source>
</evidence>
<feature type="region of interest" description="Disordered" evidence="3">
    <location>
        <begin position="164"/>
        <end position="186"/>
    </location>
</feature>
<dbReference type="PANTHER" id="PTHR12350:SF19">
    <property type="entry name" value="SET DOMAIN-CONTAINING PROTEIN"/>
    <property type="match status" value="1"/>
</dbReference>
<dbReference type="Gene3D" id="2.170.270.10">
    <property type="entry name" value="SET domain"/>
    <property type="match status" value="1"/>
</dbReference>
<name>A0ABQ0G617_9PEZI</name>
<dbReference type="InterPro" id="IPR046341">
    <property type="entry name" value="SET_dom_sf"/>
</dbReference>
<dbReference type="RefSeq" id="XP_070914950.1">
    <property type="nucleotide sequence ID" value="XM_071058849.1"/>
</dbReference>
<comment type="caution">
    <text evidence="5">The sequence shown here is derived from an EMBL/GenBank/DDBJ whole genome shotgun (WGS) entry which is preliminary data.</text>
</comment>
<dbReference type="SUPFAM" id="SSF82199">
    <property type="entry name" value="SET domain"/>
    <property type="match status" value="1"/>
</dbReference>
<keyword evidence="6" id="KW-1185">Reference proteome</keyword>
<keyword evidence="1" id="KW-0489">Methyltransferase</keyword>
<dbReference type="Proteomes" id="UP001628179">
    <property type="component" value="Unassembled WGS sequence"/>
</dbReference>
<proteinExistence type="predicted"/>
<keyword evidence="2" id="KW-0808">Transferase</keyword>
<feature type="region of interest" description="Disordered" evidence="3">
    <location>
        <begin position="275"/>
        <end position="300"/>
    </location>
</feature>
<evidence type="ECO:0000313" key="6">
    <source>
        <dbReference type="Proteomes" id="UP001628179"/>
    </source>
</evidence>
<evidence type="ECO:0000256" key="1">
    <source>
        <dbReference type="ARBA" id="ARBA00022603"/>
    </source>
</evidence>
<dbReference type="InterPro" id="IPR003616">
    <property type="entry name" value="Post-SET_dom"/>
</dbReference>
<dbReference type="EMBL" id="BAAFSV010000002">
    <property type="protein sequence ID" value="GAB1313218.1"/>
    <property type="molecule type" value="Genomic_DNA"/>
</dbReference>
<evidence type="ECO:0000313" key="5">
    <source>
        <dbReference type="EMBL" id="GAB1313218.1"/>
    </source>
</evidence>
<accession>A0ABQ0G617</accession>
<evidence type="ECO:0000256" key="3">
    <source>
        <dbReference type="SAM" id="MobiDB-lite"/>
    </source>
</evidence>
<feature type="compositionally biased region" description="Polar residues" evidence="3">
    <location>
        <begin position="172"/>
        <end position="182"/>
    </location>
</feature>
<dbReference type="InterPro" id="IPR053201">
    <property type="entry name" value="Flavunoidine_N-MTase"/>
</dbReference>
<sequence length="300" mass="32284">MAPIKPHWVRPSHPEIQEVIINEAEFTTKSISKIALPPFGLFAKLDFPPCTVAAKPTYATVQMGRDKHLDLNSYLLYINHSCEPSLIFDTANMNVIAGPKGLQPGEELTFFYPSTEWHMAQPFDCLCGKPTCRGRISGAEDMTLEQLDGLWLNGHIRELLEEREAKTRKQKQNGPATATTNGHAAAQSKALENGATVSSTQTGQNGHHHIAAGETVDQTVQALRDALAHAEKVVEAARFALVSYVGALRADGFGQANGSGNGHFDAATAASVEASMGLQRRGPTSRELSGEMGGDTPVQV</sequence>
<gene>
    <name evidence="5" type="ORF">MFIFM68171_03428</name>
</gene>
<feature type="domain" description="Post-SET" evidence="4">
    <location>
        <begin position="121"/>
        <end position="137"/>
    </location>
</feature>
<dbReference type="PANTHER" id="PTHR12350">
    <property type="entry name" value="HISTONE-LYSINE N-METHYLTRANSFERASE-RELATED"/>
    <property type="match status" value="1"/>
</dbReference>
<reference evidence="5 6" key="1">
    <citation type="submission" date="2024-09" db="EMBL/GenBank/DDBJ databases">
        <title>Itraconazole resistance in Madurella fahalii resulting from another homologue of gene encoding cytochrome P450 14-alpha sterol demethylase (CYP51).</title>
        <authorList>
            <person name="Yoshioka I."/>
            <person name="Fahal A.H."/>
            <person name="Kaneko S."/>
            <person name="Yaguchi T."/>
        </authorList>
    </citation>
    <scope>NUCLEOTIDE SEQUENCE [LARGE SCALE GENOMIC DNA]</scope>
    <source>
        <strain evidence="5 6">IFM 68171</strain>
    </source>
</reference>